<evidence type="ECO:0000313" key="2">
    <source>
        <dbReference type="EMBL" id="EMI22477.1"/>
    </source>
</evidence>
<dbReference type="EMBL" id="ANOG01000091">
    <property type="protein sequence ID" value="EMI22477.1"/>
    <property type="molecule type" value="Genomic_DNA"/>
</dbReference>
<organism evidence="2 3">
    <name type="scientific">Rhodopirellula maiorica SM1</name>
    <dbReference type="NCBI Taxonomy" id="1265738"/>
    <lineage>
        <taxon>Bacteria</taxon>
        <taxon>Pseudomonadati</taxon>
        <taxon>Planctomycetota</taxon>
        <taxon>Planctomycetia</taxon>
        <taxon>Pirellulales</taxon>
        <taxon>Pirellulaceae</taxon>
        <taxon>Novipirellula</taxon>
    </lineage>
</organism>
<gene>
    <name evidence="2" type="ORF">RMSM_00590</name>
</gene>
<evidence type="ECO:0000256" key="1">
    <source>
        <dbReference type="SAM" id="MobiDB-lite"/>
    </source>
</evidence>
<dbReference type="PATRIC" id="fig|1265738.3.peg.594"/>
<feature type="region of interest" description="Disordered" evidence="1">
    <location>
        <begin position="29"/>
        <end position="49"/>
    </location>
</feature>
<dbReference type="Proteomes" id="UP000011991">
    <property type="component" value="Unassembled WGS sequence"/>
</dbReference>
<keyword evidence="3" id="KW-1185">Reference proteome</keyword>
<protein>
    <submittedName>
        <fullName evidence="2">Uncharacterized protein</fullName>
    </submittedName>
</protein>
<proteinExistence type="predicted"/>
<dbReference type="AlphaFoldDB" id="M5S4A3"/>
<name>M5S4A3_9BACT</name>
<sequence>MRIKPPLGLNRFRVRVAVTIIATEKKSRDPTSIWRTGGKQKMIRRRGKTSHRRSTILIRAVFASTSSHHVMRFPQSMATLLGLLPRRLTVAWYETM</sequence>
<evidence type="ECO:0000313" key="3">
    <source>
        <dbReference type="Proteomes" id="UP000011991"/>
    </source>
</evidence>
<comment type="caution">
    <text evidence="2">The sequence shown here is derived from an EMBL/GenBank/DDBJ whole genome shotgun (WGS) entry which is preliminary data.</text>
</comment>
<accession>M5S4A3</accession>
<reference evidence="2 3" key="1">
    <citation type="journal article" date="2013" name="Mar. Genomics">
        <title>Expression of sulfatases in Rhodopirellula baltica and the diversity of sulfatases in the genus Rhodopirellula.</title>
        <authorList>
            <person name="Wegner C.E."/>
            <person name="Richter-Heitmann T."/>
            <person name="Klindworth A."/>
            <person name="Klockow C."/>
            <person name="Richter M."/>
            <person name="Achstetter T."/>
            <person name="Glockner F.O."/>
            <person name="Harder J."/>
        </authorList>
    </citation>
    <scope>NUCLEOTIDE SEQUENCE [LARGE SCALE GENOMIC DNA]</scope>
    <source>
        <strain evidence="2 3">SM1</strain>
    </source>
</reference>